<feature type="disulfide bond" evidence="18">
    <location>
        <begin position="173"/>
        <end position="335"/>
    </location>
</feature>
<evidence type="ECO:0000256" key="7">
    <source>
        <dbReference type="ARBA" id="ARBA00022729"/>
    </source>
</evidence>
<keyword evidence="11" id="KW-0560">Oxidoreductase</keyword>
<keyword evidence="8" id="KW-0256">Endoplasmic reticulum</keyword>
<dbReference type="GO" id="GO:0071949">
    <property type="term" value="F:FAD binding"/>
    <property type="evidence" value="ECO:0007669"/>
    <property type="project" value="InterPro"/>
</dbReference>
<dbReference type="SUPFAM" id="SSF110019">
    <property type="entry name" value="ERO1-like"/>
    <property type="match status" value="1"/>
</dbReference>
<keyword evidence="9 17" id="KW-0274">FAD</keyword>
<evidence type="ECO:0000256" key="8">
    <source>
        <dbReference type="ARBA" id="ARBA00022824"/>
    </source>
</evidence>
<evidence type="ECO:0000256" key="14">
    <source>
        <dbReference type="ARBA" id="ARBA00023180"/>
    </source>
</evidence>
<evidence type="ECO:0000256" key="18">
    <source>
        <dbReference type="PIRSR" id="PIRSR017205-3"/>
    </source>
</evidence>
<dbReference type="GO" id="GO:0015035">
    <property type="term" value="F:protein-disulfide reductase activity"/>
    <property type="evidence" value="ECO:0007669"/>
    <property type="project" value="InterPro"/>
</dbReference>
<feature type="binding site" evidence="17">
    <location>
        <position position="268"/>
    </location>
    <ligand>
        <name>FAD</name>
        <dbReference type="ChEBI" id="CHEBI:57692"/>
    </ligand>
</feature>
<evidence type="ECO:0000256" key="19">
    <source>
        <dbReference type="SAM" id="MobiDB-lite"/>
    </source>
</evidence>
<proteinExistence type="inferred from homology"/>
<accession>A0AAN7WKN6</accession>
<name>A0AAN7WKN6_9SACH</name>
<comment type="caution">
    <text evidence="20">The sequence shown here is derived from an EMBL/GenBank/DDBJ whole genome shotgun (WGS) entry which is preliminary data.</text>
</comment>
<sequence>MKLDNIVQLGSLISVAVAQEYLDTTTSNDEYTNSTTISNLTNITRSQVNTFQQNLDDLTPFCKMDKNQVLGPNCDVTITEINTINQNIRKDLVGLVNTDFFKYFKFDPFKKCTIWENNDGICFSRSCAIDMVEDWDSLPEYWQPEILGSLNNNSLNDNIPKDHQDSSFLDQLCDNKEKDKYNEQLPKVGRNSEENSDEYDINYYDIDDFASEDAGLVDLTANPERFTGYGGQQAGQIWKSIYAENCFDSSDNETEKCLAKDAFYRIVSGLHASIGTHLSNDHLNTETGEWGPNLDLFMMRVGNYPDRVSNIYFNYAIVAKALWKIKPYLKELDFCNDYDNDVKSKILNIVSQLDSKIFNEDVMFKGEVDHSLKDDFRRRFKNVTKIMDCVHCDRCKLWGKVQTTGYATSLKILFELDETNKSSRQRIVNKLTKFELISLVNTFNRLSTSVEAINNFEKMYHERENGLNNNGVASFFNNNFFKLLSKAKETICDTFNVSTTDNDSCNDKRNVNDREQTSSKVKNSKSPKFVDLKIPKKSKETFQNGIKMSNKKGFRNTIKEAWDMELHNYMQAIRFIWRSYFDLPRNLWRLFISRAAKLWNSFIGFAGYVNEEDENPIVYDLDFH</sequence>
<feature type="region of interest" description="Disordered" evidence="19">
    <location>
        <begin position="502"/>
        <end position="524"/>
    </location>
</feature>
<comment type="subcellular location">
    <subcellularLocation>
        <location evidence="2">Endoplasmic reticulum membrane</location>
        <topology evidence="2">Peripheral membrane protein</topology>
        <orientation evidence="2">Lumenal side</orientation>
    </subcellularLocation>
</comment>
<evidence type="ECO:0000313" key="20">
    <source>
        <dbReference type="EMBL" id="KAK5780234.1"/>
    </source>
</evidence>
<comment type="similarity">
    <text evidence="3">Belongs to the EROs family.</text>
</comment>
<evidence type="ECO:0000256" key="15">
    <source>
        <dbReference type="ARBA" id="ARBA00023284"/>
    </source>
</evidence>
<evidence type="ECO:0000256" key="10">
    <source>
        <dbReference type="ARBA" id="ARBA00022982"/>
    </source>
</evidence>
<evidence type="ECO:0000313" key="21">
    <source>
        <dbReference type="Proteomes" id="UP001306508"/>
    </source>
</evidence>
<feature type="binding site" evidence="17">
    <location>
        <position position="271"/>
    </location>
    <ligand>
        <name>FAD</name>
        <dbReference type="ChEBI" id="CHEBI:57692"/>
    </ligand>
</feature>
<evidence type="ECO:0000256" key="12">
    <source>
        <dbReference type="ARBA" id="ARBA00023136"/>
    </source>
</evidence>
<evidence type="ECO:0000256" key="3">
    <source>
        <dbReference type="ARBA" id="ARBA00008277"/>
    </source>
</evidence>
<dbReference type="GO" id="GO:0016972">
    <property type="term" value="F:thiol oxidase activity"/>
    <property type="evidence" value="ECO:0007669"/>
    <property type="project" value="InterPro"/>
</dbReference>
<feature type="disulfide bond" description="Redox-active" evidence="18">
    <location>
        <begin position="122"/>
        <end position="127"/>
    </location>
</feature>
<feature type="compositionally biased region" description="Basic and acidic residues" evidence="19">
    <location>
        <begin position="505"/>
        <end position="517"/>
    </location>
</feature>
<evidence type="ECO:0000256" key="5">
    <source>
        <dbReference type="ARBA" id="ARBA00022448"/>
    </source>
</evidence>
<dbReference type="GO" id="GO:0005789">
    <property type="term" value="C:endoplasmic reticulum membrane"/>
    <property type="evidence" value="ECO:0007669"/>
    <property type="project" value="UniProtKB-SubCell"/>
</dbReference>
<evidence type="ECO:0000256" key="11">
    <source>
        <dbReference type="ARBA" id="ARBA00023002"/>
    </source>
</evidence>
<keyword evidence="6" id="KW-0285">Flavoprotein</keyword>
<gene>
    <name evidence="20" type="ORF">RI543_002779</name>
</gene>
<feature type="binding site" evidence="17">
    <location>
        <position position="227"/>
    </location>
    <ligand>
        <name>FAD</name>
        <dbReference type="ChEBI" id="CHEBI:57692"/>
    </ligand>
</feature>
<organism evidence="20 21">
    <name type="scientific">Arxiozyma heterogenica</name>
    <dbReference type="NCBI Taxonomy" id="278026"/>
    <lineage>
        <taxon>Eukaryota</taxon>
        <taxon>Fungi</taxon>
        <taxon>Dikarya</taxon>
        <taxon>Ascomycota</taxon>
        <taxon>Saccharomycotina</taxon>
        <taxon>Saccharomycetes</taxon>
        <taxon>Saccharomycetales</taxon>
        <taxon>Saccharomycetaceae</taxon>
        <taxon>Arxiozyma</taxon>
    </lineage>
</organism>
<dbReference type="PANTHER" id="PTHR12613:SF0">
    <property type="entry name" value="ERO1-LIKE PROTEIN"/>
    <property type="match status" value="1"/>
</dbReference>
<dbReference type="PIRSF" id="PIRSF017205">
    <property type="entry name" value="ERO1"/>
    <property type="match status" value="1"/>
</dbReference>
<dbReference type="InterPro" id="IPR037192">
    <property type="entry name" value="ERO1-like_sf"/>
</dbReference>
<keyword evidence="14" id="KW-0325">Glycoprotein</keyword>
<evidence type="ECO:0000256" key="16">
    <source>
        <dbReference type="PIRSR" id="PIRSR017205-1"/>
    </source>
</evidence>
<feature type="disulfide bond" description="Redox-active" evidence="18">
    <location>
        <begin position="392"/>
        <end position="395"/>
    </location>
</feature>
<dbReference type="Pfam" id="PF04137">
    <property type="entry name" value="ERO1"/>
    <property type="match status" value="1"/>
</dbReference>
<keyword evidence="12" id="KW-0472">Membrane</keyword>
<evidence type="ECO:0000256" key="4">
    <source>
        <dbReference type="ARBA" id="ARBA00011802"/>
    </source>
</evidence>
<dbReference type="EMBL" id="JAWIZZ010000045">
    <property type="protein sequence ID" value="KAK5780234.1"/>
    <property type="molecule type" value="Genomic_DNA"/>
</dbReference>
<comment type="cofactor">
    <cofactor evidence="1 17">
        <name>FAD</name>
        <dbReference type="ChEBI" id="CHEBI:57692"/>
    </cofactor>
</comment>
<evidence type="ECO:0000256" key="17">
    <source>
        <dbReference type="PIRSR" id="PIRSR017205-2"/>
    </source>
</evidence>
<feature type="binding site" evidence="17">
    <location>
        <position position="238"/>
    </location>
    <ligand>
        <name>FAD</name>
        <dbReference type="ChEBI" id="CHEBI:57692"/>
    </ligand>
</feature>
<evidence type="ECO:0000256" key="9">
    <source>
        <dbReference type="ARBA" id="ARBA00022827"/>
    </source>
</evidence>
<evidence type="ECO:0000256" key="6">
    <source>
        <dbReference type="ARBA" id="ARBA00022630"/>
    </source>
</evidence>
<feature type="binding site" evidence="17">
    <location>
        <position position="225"/>
    </location>
    <ligand>
        <name>FAD</name>
        <dbReference type="ChEBI" id="CHEBI:57692"/>
    </ligand>
</feature>
<dbReference type="AlphaFoldDB" id="A0AAN7WKN6"/>
<evidence type="ECO:0000256" key="13">
    <source>
        <dbReference type="ARBA" id="ARBA00023157"/>
    </source>
</evidence>
<protein>
    <recommendedName>
        <fullName evidence="22">Endoplasmic oxidoreductin</fullName>
    </recommendedName>
</protein>
<keyword evidence="21" id="KW-1185">Reference proteome</keyword>
<keyword evidence="13 18" id="KW-1015">Disulfide bond</keyword>
<feature type="active site" evidence="16">
    <location>
        <position position="395"/>
    </location>
</feature>
<dbReference type="InterPro" id="IPR007266">
    <property type="entry name" value="Ero1"/>
</dbReference>
<dbReference type="PANTHER" id="PTHR12613">
    <property type="entry name" value="ERO1-RELATED"/>
    <property type="match status" value="1"/>
</dbReference>
<keyword evidence="15" id="KW-0676">Redox-active center</keyword>
<evidence type="ECO:0000256" key="2">
    <source>
        <dbReference type="ARBA" id="ARBA00004367"/>
    </source>
</evidence>
<dbReference type="GO" id="GO:0034975">
    <property type="term" value="P:protein folding in endoplasmic reticulum"/>
    <property type="evidence" value="ECO:0007669"/>
    <property type="project" value="InterPro"/>
</dbReference>
<evidence type="ECO:0008006" key="22">
    <source>
        <dbReference type="Google" id="ProtNLM"/>
    </source>
</evidence>
<evidence type="ECO:0000256" key="1">
    <source>
        <dbReference type="ARBA" id="ARBA00001974"/>
    </source>
</evidence>
<feature type="binding site" evidence="17">
    <location>
        <position position="300"/>
    </location>
    <ligand>
        <name>FAD</name>
        <dbReference type="ChEBI" id="CHEBI:57692"/>
    </ligand>
</feature>
<keyword evidence="5" id="KW-0813">Transport</keyword>
<keyword evidence="7" id="KW-0732">Signal</keyword>
<keyword evidence="10" id="KW-0249">Electron transport</keyword>
<dbReference type="Proteomes" id="UP001306508">
    <property type="component" value="Unassembled WGS sequence"/>
</dbReference>
<reference evidence="21" key="1">
    <citation type="submission" date="2023-07" db="EMBL/GenBank/DDBJ databases">
        <title>A draft genome of Kazachstania heterogenica Y-27499.</title>
        <authorList>
            <person name="Donic C."/>
            <person name="Kralova J.S."/>
            <person name="Fidel L."/>
            <person name="Ben-Dor S."/>
            <person name="Jung S."/>
        </authorList>
    </citation>
    <scope>NUCLEOTIDE SEQUENCE [LARGE SCALE GENOMIC DNA]</scope>
    <source>
        <strain evidence="21">Y27499</strain>
    </source>
</reference>
<feature type="active site" description="Nucleophile" evidence="16">
    <location>
        <position position="392"/>
    </location>
</feature>
<comment type="subunit">
    <text evidence="4">May function both as a monomer and a homodimer.</text>
</comment>